<dbReference type="InterPro" id="IPR037123">
    <property type="entry name" value="PRibGlycinamide_synth_C_sf"/>
</dbReference>
<keyword evidence="7 15" id="KW-0547">Nucleotide-binding</keyword>
<evidence type="ECO:0000259" key="17">
    <source>
        <dbReference type="PROSITE" id="PS50975"/>
    </source>
</evidence>
<dbReference type="SUPFAM" id="SSF56059">
    <property type="entry name" value="Glutathione synthetase ATP-binding domain-like"/>
    <property type="match status" value="1"/>
</dbReference>
<dbReference type="HAMAP" id="MF_00138">
    <property type="entry name" value="GARS"/>
    <property type="match status" value="1"/>
</dbReference>
<reference evidence="18 19" key="1">
    <citation type="submission" date="2019-02" db="EMBL/GenBank/DDBJ databases">
        <title>Deep-cultivation of Planctomycetes and their phenomic and genomic characterization uncovers novel biology.</title>
        <authorList>
            <person name="Wiegand S."/>
            <person name="Jogler M."/>
            <person name="Boedeker C."/>
            <person name="Pinto D."/>
            <person name="Vollmers J."/>
            <person name="Rivas-Marin E."/>
            <person name="Kohn T."/>
            <person name="Peeters S.H."/>
            <person name="Heuer A."/>
            <person name="Rast P."/>
            <person name="Oberbeckmann S."/>
            <person name="Bunk B."/>
            <person name="Jeske O."/>
            <person name="Meyerdierks A."/>
            <person name="Storesund J.E."/>
            <person name="Kallscheuer N."/>
            <person name="Luecker S."/>
            <person name="Lage O.M."/>
            <person name="Pohl T."/>
            <person name="Merkel B.J."/>
            <person name="Hornburger P."/>
            <person name="Mueller R.-W."/>
            <person name="Bruemmer F."/>
            <person name="Labrenz M."/>
            <person name="Spormann A.M."/>
            <person name="Op den Camp H."/>
            <person name="Overmann J."/>
            <person name="Amann R."/>
            <person name="Jetten M.S.M."/>
            <person name="Mascher T."/>
            <person name="Medema M.H."/>
            <person name="Devos D.P."/>
            <person name="Kaster A.-K."/>
            <person name="Ovreas L."/>
            <person name="Rohde M."/>
            <person name="Galperin M.Y."/>
            <person name="Jogler C."/>
        </authorList>
    </citation>
    <scope>NUCLEOTIDE SEQUENCE [LARGE SCALE GENOMIC DNA]</scope>
    <source>
        <strain evidence="18 19">V22</strain>
    </source>
</reference>
<dbReference type="InterPro" id="IPR016185">
    <property type="entry name" value="PreATP-grasp_dom_sf"/>
</dbReference>
<evidence type="ECO:0000256" key="8">
    <source>
        <dbReference type="ARBA" id="ARBA00022755"/>
    </source>
</evidence>
<dbReference type="FunFam" id="3.90.600.10:FF:000001">
    <property type="entry name" value="Trifunctional purine biosynthetic protein adenosine-3"/>
    <property type="match status" value="1"/>
</dbReference>
<dbReference type="NCBIfam" id="TIGR00877">
    <property type="entry name" value="purD"/>
    <property type="match status" value="1"/>
</dbReference>
<dbReference type="GO" id="GO:0046872">
    <property type="term" value="F:metal ion binding"/>
    <property type="evidence" value="ECO:0007669"/>
    <property type="project" value="UniProtKB-KW"/>
</dbReference>
<dbReference type="EMBL" id="CP036316">
    <property type="protein sequence ID" value="QDT64978.1"/>
    <property type="molecule type" value="Genomic_DNA"/>
</dbReference>
<accession>A0A517T9E2</accession>
<comment type="pathway">
    <text evidence="3 14">Purine metabolism; IMP biosynthesis via de novo pathway; N(1)-(5-phospho-D-ribosyl)glycinamide from 5-phospho-alpha-D-ribose 1-diphosphate: step 2/2.</text>
</comment>
<dbReference type="PANTHER" id="PTHR43472:SF1">
    <property type="entry name" value="PHOSPHORIBOSYLAMINE--GLYCINE LIGASE, CHLOROPLASTIC"/>
    <property type="match status" value="1"/>
</dbReference>
<dbReference type="Gene3D" id="3.40.50.20">
    <property type="match status" value="1"/>
</dbReference>
<feature type="region of interest" description="Disordered" evidence="16">
    <location>
        <begin position="212"/>
        <end position="232"/>
    </location>
</feature>
<keyword evidence="6" id="KW-0479">Metal-binding</keyword>
<evidence type="ECO:0000313" key="18">
    <source>
        <dbReference type="EMBL" id="QDT64978.1"/>
    </source>
</evidence>
<dbReference type="InterPro" id="IPR020561">
    <property type="entry name" value="PRibGlycinamid_synth_ATP-grasp"/>
</dbReference>
<dbReference type="InterPro" id="IPR013815">
    <property type="entry name" value="ATP_grasp_subdomain_1"/>
</dbReference>
<dbReference type="Gene3D" id="3.30.1490.20">
    <property type="entry name" value="ATP-grasp fold, A domain"/>
    <property type="match status" value="1"/>
</dbReference>
<comment type="cofactor">
    <cofactor evidence="2">
        <name>Mg(2+)</name>
        <dbReference type="ChEBI" id="CHEBI:18420"/>
    </cofactor>
</comment>
<dbReference type="SMART" id="SM01210">
    <property type="entry name" value="GARS_C"/>
    <property type="match status" value="1"/>
</dbReference>
<dbReference type="EC" id="6.3.4.13" evidence="4 14"/>
<organism evidence="18 19">
    <name type="scientific">Calycomorphotria hydatis</name>
    <dbReference type="NCBI Taxonomy" id="2528027"/>
    <lineage>
        <taxon>Bacteria</taxon>
        <taxon>Pseudomonadati</taxon>
        <taxon>Planctomycetota</taxon>
        <taxon>Planctomycetia</taxon>
        <taxon>Planctomycetales</taxon>
        <taxon>Planctomycetaceae</taxon>
        <taxon>Calycomorphotria</taxon>
    </lineage>
</organism>
<evidence type="ECO:0000256" key="12">
    <source>
        <dbReference type="ARBA" id="ARBA00042242"/>
    </source>
</evidence>
<evidence type="ECO:0000256" key="4">
    <source>
        <dbReference type="ARBA" id="ARBA00013255"/>
    </source>
</evidence>
<evidence type="ECO:0000256" key="1">
    <source>
        <dbReference type="ARBA" id="ARBA00001936"/>
    </source>
</evidence>
<dbReference type="GO" id="GO:0005524">
    <property type="term" value="F:ATP binding"/>
    <property type="evidence" value="ECO:0007669"/>
    <property type="project" value="UniProtKB-UniRule"/>
</dbReference>
<comment type="catalytic activity">
    <reaction evidence="14">
        <text>5-phospho-beta-D-ribosylamine + glycine + ATP = N(1)-(5-phospho-beta-D-ribosyl)glycinamide + ADP + phosphate + H(+)</text>
        <dbReference type="Rhea" id="RHEA:17453"/>
        <dbReference type="ChEBI" id="CHEBI:15378"/>
        <dbReference type="ChEBI" id="CHEBI:30616"/>
        <dbReference type="ChEBI" id="CHEBI:43474"/>
        <dbReference type="ChEBI" id="CHEBI:57305"/>
        <dbReference type="ChEBI" id="CHEBI:58681"/>
        <dbReference type="ChEBI" id="CHEBI:143788"/>
        <dbReference type="ChEBI" id="CHEBI:456216"/>
        <dbReference type="EC" id="6.3.4.13"/>
    </reaction>
</comment>
<dbReference type="FunFam" id="3.30.470.20:FF:000018">
    <property type="entry name" value="Trifunctional purine biosynthetic protein adenosine-3"/>
    <property type="match status" value="1"/>
</dbReference>
<name>A0A517T9E2_9PLAN</name>
<keyword evidence="8 14" id="KW-0658">Purine biosynthesis</keyword>
<dbReference type="RefSeq" id="WP_145262592.1">
    <property type="nucleotide sequence ID" value="NZ_CP036316.1"/>
</dbReference>
<dbReference type="InterPro" id="IPR011761">
    <property type="entry name" value="ATP-grasp"/>
</dbReference>
<evidence type="ECO:0000256" key="15">
    <source>
        <dbReference type="PROSITE-ProRule" id="PRU00409"/>
    </source>
</evidence>
<evidence type="ECO:0000256" key="7">
    <source>
        <dbReference type="ARBA" id="ARBA00022741"/>
    </source>
</evidence>
<dbReference type="SUPFAM" id="SSF51246">
    <property type="entry name" value="Rudiment single hybrid motif"/>
    <property type="match status" value="1"/>
</dbReference>
<evidence type="ECO:0000256" key="16">
    <source>
        <dbReference type="SAM" id="MobiDB-lite"/>
    </source>
</evidence>
<dbReference type="Proteomes" id="UP000319976">
    <property type="component" value="Chromosome"/>
</dbReference>
<evidence type="ECO:0000256" key="9">
    <source>
        <dbReference type="ARBA" id="ARBA00022840"/>
    </source>
</evidence>
<evidence type="ECO:0000256" key="11">
    <source>
        <dbReference type="ARBA" id="ARBA00038345"/>
    </source>
</evidence>
<dbReference type="UniPathway" id="UPA00074">
    <property type="reaction ID" value="UER00125"/>
</dbReference>
<dbReference type="InterPro" id="IPR000115">
    <property type="entry name" value="PRibGlycinamide_synth"/>
</dbReference>
<evidence type="ECO:0000256" key="14">
    <source>
        <dbReference type="HAMAP-Rule" id="MF_00138"/>
    </source>
</evidence>
<evidence type="ECO:0000256" key="10">
    <source>
        <dbReference type="ARBA" id="ARBA00023211"/>
    </source>
</evidence>
<evidence type="ECO:0000256" key="2">
    <source>
        <dbReference type="ARBA" id="ARBA00001946"/>
    </source>
</evidence>
<protein>
    <recommendedName>
        <fullName evidence="4 14">Phosphoribosylamine--glycine ligase</fullName>
        <ecNumber evidence="4 14">6.3.4.13</ecNumber>
    </recommendedName>
    <alternativeName>
        <fullName evidence="14">GARS</fullName>
    </alternativeName>
    <alternativeName>
        <fullName evidence="12 14">Glycinamide ribonucleotide synthetase</fullName>
    </alternativeName>
    <alternativeName>
        <fullName evidence="13 14">Phosphoribosylglycinamide synthetase</fullName>
    </alternativeName>
</protein>
<keyword evidence="9 15" id="KW-0067">ATP-binding</keyword>
<sequence>MKVLVVGQGGREHVLAWKLAQSPRVTQVYCAPGNAGTALEPNVENVDISSSDIDGITKFAVEQAIDLTVVGPEAPLVAGLVDLLREKGLRVFGPTKAAAELEGSKAFSKQVMKHAGVPTADFKIFHDAKDAFAYLEEREAAGFVVKADGLAAGKGVMVCNNREEAMAAVKQIAVDRAFGESGSKFVIEEKLVGQEVSILAIVDGKSIVPLDTSQDHKRAHDGDSGSNTGGMGAYSPAPIVSAEMMDQIVEKILIPTVHEMKRRGTPFQGVLYAGLMLTAQGPKVLEYNVRFGDPEAQPVLMRLKTDLFSVLNAAANGDLKSIADLDWDPRPAVCVVMASEGYPGSYEKGRPIRGLDAAAEIENAKVFHAGTALKGEEIVNDGGRVLGVTALGETISEAKLRAYSAVKPIRWEGAWCRKDISDKARLSE</sequence>
<dbReference type="PROSITE" id="PS00184">
    <property type="entry name" value="GARS"/>
    <property type="match status" value="1"/>
</dbReference>
<dbReference type="GO" id="GO:0004637">
    <property type="term" value="F:phosphoribosylamine-glycine ligase activity"/>
    <property type="evidence" value="ECO:0007669"/>
    <property type="project" value="UniProtKB-UniRule"/>
</dbReference>
<dbReference type="SUPFAM" id="SSF52440">
    <property type="entry name" value="PreATP-grasp domain"/>
    <property type="match status" value="1"/>
</dbReference>
<dbReference type="Pfam" id="PF02844">
    <property type="entry name" value="GARS_N"/>
    <property type="match status" value="1"/>
</dbReference>
<evidence type="ECO:0000313" key="19">
    <source>
        <dbReference type="Proteomes" id="UP000319976"/>
    </source>
</evidence>
<dbReference type="OrthoDB" id="9807240at2"/>
<gene>
    <name evidence="14 18" type="primary">purD</name>
    <name evidence="18" type="ORF">V22_22240</name>
</gene>
<dbReference type="PANTHER" id="PTHR43472">
    <property type="entry name" value="PHOSPHORIBOSYLAMINE--GLYCINE LIGASE"/>
    <property type="match status" value="1"/>
</dbReference>
<keyword evidence="5 14" id="KW-0436">Ligase</keyword>
<dbReference type="InterPro" id="IPR020562">
    <property type="entry name" value="PRibGlycinamide_synth_N"/>
</dbReference>
<dbReference type="InterPro" id="IPR011054">
    <property type="entry name" value="Rudment_hybrid_motif"/>
</dbReference>
<evidence type="ECO:0000256" key="3">
    <source>
        <dbReference type="ARBA" id="ARBA00005174"/>
    </source>
</evidence>
<dbReference type="FunFam" id="3.40.50.20:FF:000006">
    <property type="entry name" value="Phosphoribosylamine--glycine ligase, chloroplastic"/>
    <property type="match status" value="1"/>
</dbReference>
<keyword evidence="19" id="KW-1185">Reference proteome</keyword>
<dbReference type="Gene3D" id="3.30.470.20">
    <property type="entry name" value="ATP-grasp fold, B domain"/>
    <property type="match status" value="1"/>
</dbReference>
<dbReference type="Pfam" id="PF01071">
    <property type="entry name" value="GARS_A"/>
    <property type="match status" value="1"/>
</dbReference>
<evidence type="ECO:0000256" key="5">
    <source>
        <dbReference type="ARBA" id="ARBA00022598"/>
    </source>
</evidence>
<proteinExistence type="inferred from homology"/>
<dbReference type="PROSITE" id="PS50975">
    <property type="entry name" value="ATP_GRASP"/>
    <property type="match status" value="1"/>
</dbReference>
<dbReference type="KEGG" id="chya:V22_22240"/>
<dbReference type="InterPro" id="IPR020559">
    <property type="entry name" value="PRibGlycinamide_synth_CS"/>
</dbReference>
<feature type="compositionally biased region" description="Basic and acidic residues" evidence="16">
    <location>
        <begin position="213"/>
        <end position="223"/>
    </location>
</feature>
<dbReference type="GO" id="GO:0009113">
    <property type="term" value="P:purine nucleobase biosynthetic process"/>
    <property type="evidence" value="ECO:0007669"/>
    <property type="project" value="InterPro"/>
</dbReference>
<dbReference type="AlphaFoldDB" id="A0A517T9E2"/>
<feature type="domain" description="ATP-grasp" evidence="17">
    <location>
        <begin position="109"/>
        <end position="316"/>
    </location>
</feature>
<dbReference type="Pfam" id="PF02843">
    <property type="entry name" value="GARS_C"/>
    <property type="match status" value="1"/>
</dbReference>
<evidence type="ECO:0000256" key="6">
    <source>
        <dbReference type="ARBA" id="ARBA00022723"/>
    </source>
</evidence>
<dbReference type="InterPro" id="IPR020560">
    <property type="entry name" value="PRibGlycinamide_synth_C-dom"/>
</dbReference>
<dbReference type="GO" id="GO:0006189">
    <property type="term" value="P:'de novo' IMP biosynthetic process"/>
    <property type="evidence" value="ECO:0007669"/>
    <property type="project" value="UniProtKB-UniRule"/>
</dbReference>
<dbReference type="Gene3D" id="3.90.600.10">
    <property type="entry name" value="Phosphoribosylglycinamide synthetase, C-terminal domain"/>
    <property type="match status" value="1"/>
</dbReference>
<comment type="similarity">
    <text evidence="11 14">Belongs to the GARS family.</text>
</comment>
<dbReference type="SMART" id="SM01209">
    <property type="entry name" value="GARS_A"/>
    <property type="match status" value="1"/>
</dbReference>
<keyword evidence="10" id="KW-0464">Manganese</keyword>
<comment type="cofactor">
    <cofactor evidence="1">
        <name>Mn(2+)</name>
        <dbReference type="ChEBI" id="CHEBI:29035"/>
    </cofactor>
</comment>
<evidence type="ECO:0000256" key="13">
    <source>
        <dbReference type="ARBA" id="ARBA00042864"/>
    </source>
</evidence>